<proteinExistence type="predicted"/>
<feature type="transmembrane region" description="Helical" evidence="1">
    <location>
        <begin position="371"/>
        <end position="389"/>
    </location>
</feature>
<reference evidence="2" key="1">
    <citation type="submission" date="2020-04" db="EMBL/GenBank/DDBJ databases">
        <title>A desert anoxygenic phototrophic bacterium fixes CO2 using RubisCO under aerobic conditions.</title>
        <authorList>
            <person name="Tang K."/>
        </authorList>
    </citation>
    <scope>NUCLEOTIDE SEQUENCE [LARGE SCALE GENOMIC DNA]</scope>
    <source>
        <strain evidence="2">MIMtkB3</strain>
    </source>
</reference>
<feature type="transmembrane region" description="Helical" evidence="1">
    <location>
        <begin position="401"/>
        <end position="420"/>
    </location>
</feature>
<evidence type="ECO:0000313" key="3">
    <source>
        <dbReference type="Proteomes" id="UP000501891"/>
    </source>
</evidence>
<protein>
    <recommendedName>
        <fullName evidence="4">Glycosyltransferase RgtA/B/C/D-like domain-containing protein</fullName>
    </recommendedName>
</protein>
<feature type="transmembrane region" description="Helical" evidence="1">
    <location>
        <begin position="294"/>
        <end position="318"/>
    </location>
</feature>
<sequence length="463" mass="49301">MGERPVLAGLAWLRVTVGVTLGVFCLFLLASYASLLVPADRVAASLRASFATGALGDEDWPDFGDPRGANQYNDCLIGQMTLLRGESRLRDAVTPTVIFNDAPVTLARGGMVVSECRILRILLAEGVPDDFRASLYPYHRYLHGHRVVAAALLGFLTMEEVRAVLKGLAYGLFAALLALGLARAALAGARGEPVPSLALAGIGAVLLGFYGLPFYGMSLSQAPSDIILAGFLLSALFLRLEELRPASRHTLMAGFGCLVAFFEFLVGALPMAVAAIIAVAAIQAGTRKGLREVLAWLVPALAAFLLAFALCFLLKLALAGLLFGDPVWTSFAAKLTERTGGGGFGVGEVADRLEKALFVIIPLENARHRQLALLGAGVMLLGSYLALTLAGRPGSGPRAQLLLASALVVPVWYLLFRNHTALHAPWMVRLLAWDMAIALVLALFALRDVALARLNRRRPAWAG</sequence>
<gene>
    <name evidence="2" type="ORF">HHL28_13715</name>
</gene>
<feature type="transmembrane region" description="Helical" evidence="1">
    <location>
        <begin position="252"/>
        <end position="282"/>
    </location>
</feature>
<accession>A0A858R8R7</accession>
<feature type="transmembrane region" description="Helical" evidence="1">
    <location>
        <begin position="12"/>
        <end position="37"/>
    </location>
</feature>
<dbReference type="KEGG" id="acru:HHL28_13715"/>
<dbReference type="Proteomes" id="UP000501891">
    <property type="component" value="Chromosome"/>
</dbReference>
<dbReference type="AlphaFoldDB" id="A0A858R8R7"/>
<feature type="transmembrane region" description="Helical" evidence="1">
    <location>
        <begin position="426"/>
        <end position="446"/>
    </location>
</feature>
<evidence type="ECO:0000313" key="2">
    <source>
        <dbReference type="EMBL" id="QJE74009.1"/>
    </source>
</evidence>
<keyword evidence="1" id="KW-1133">Transmembrane helix</keyword>
<organism evidence="2 3">
    <name type="scientific">Aerophototrophica crusticola</name>
    <dbReference type="NCBI Taxonomy" id="1709002"/>
    <lineage>
        <taxon>Bacteria</taxon>
        <taxon>Pseudomonadati</taxon>
        <taxon>Pseudomonadota</taxon>
        <taxon>Alphaproteobacteria</taxon>
        <taxon>Rhodospirillales</taxon>
        <taxon>Rhodospirillaceae</taxon>
        <taxon>Aerophototrophica</taxon>
    </lineage>
</organism>
<keyword evidence="1" id="KW-0472">Membrane</keyword>
<feature type="transmembrane region" description="Helical" evidence="1">
    <location>
        <begin position="222"/>
        <end position="240"/>
    </location>
</feature>
<keyword evidence="3" id="KW-1185">Reference proteome</keyword>
<feature type="transmembrane region" description="Helical" evidence="1">
    <location>
        <begin position="168"/>
        <end position="188"/>
    </location>
</feature>
<name>A0A858R8R7_9PROT</name>
<dbReference type="EMBL" id="CP051775">
    <property type="protein sequence ID" value="QJE74009.1"/>
    <property type="molecule type" value="Genomic_DNA"/>
</dbReference>
<feature type="transmembrane region" description="Helical" evidence="1">
    <location>
        <begin position="194"/>
        <end position="215"/>
    </location>
</feature>
<evidence type="ECO:0008006" key="4">
    <source>
        <dbReference type="Google" id="ProtNLM"/>
    </source>
</evidence>
<evidence type="ECO:0000256" key="1">
    <source>
        <dbReference type="SAM" id="Phobius"/>
    </source>
</evidence>
<keyword evidence="1" id="KW-0812">Transmembrane</keyword>